<dbReference type="Proteomes" id="UP001345013">
    <property type="component" value="Unassembled WGS sequence"/>
</dbReference>
<gene>
    <name evidence="3" type="ORF">LTR24_008412</name>
</gene>
<accession>A0ABR0K0F1</accession>
<evidence type="ECO:0000256" key="1">
    <source>
        <dbReference type="SAM" id="MobiDB-lite"/>
    </source>
</evidence>
<organism evidence="3 4">
    <name type="scientific">Lithohypha guttulata</name>
    <dbReference type="NCBI Taxonomy" id="1690604"/>
    <lineage>
        <taxon>Eukaryota</taxon>
        <taxon>Fungi</taxon>
        <taxon>Dikarya</taxon>
        <taxon>Ascomycota</taxon>
        <taxon>Pezizomycotina</taxon>
        <taxon>Eurotiomycetes</taxon>
        <taxon>Chaetothyriomycetidae</taxon>
        <taxon>Chaetothyriales</taxon>
        <taxon>Trichomeriaceae</taxon>
        <taxon>Lithohypha</taxon>
    </lineage>
</organism>
<evidence type="ECO:0000259" key="2">
    <source>
        <dbReference type="Pfam" id="PF20253"/>
    </source>
</evidence>
<dbReference type="PANTHER" id="PTHR38795:SF1">
    <property type="entry name" value="DUF6604 DOMAIN-CONTAINING PROTEIN"/>
    <property type="match status" value="1"/>
</dbReference>
<keyword evidence="4" id="KW-1185">Reference proteome</keyword>
<dbReference type="InterPro" id="IPR046539">
    <property type="entry name" value="DUF6604"/>
</dbReference>
<sequence length="907" mass="102288">MALPSHLYRTYMWYKSEEQSLLAWIEVTVAACVPHNNKTYKTNNQAPYASTGSFITARSPKSRASVVLAKRNQSVPTAKVSAAPLKIYDILPAVELVATSEEVGIVPPHVARSLRRVADLRTCCLSWFKSNTAADDVETQESNKRHEHVVKVLREAMELLKHKESITLSSTTSNTMHGVTTGNSQAQNISHILSSLEISNTNTVLSNTLPDNRLESAVDHRPDPELSSVEIAQEEYNFARFCFWQDVEAIEDHIVLAITKFSLAPEHDRVLALLMNAAVDIVEKMDEDMRDTFEDYGNHELTFMKTGGFTKPEKLFAVPQLHLRVEVWDQINREEAIAFDPSEVPGASPFASRAEDQAAYDVMFVQRIITQAREHTNEVYDGLLLDPSTSRLRQLIVYHHKIKRISFLDVRPSTSFAIRLDMLMDYILCAGMLQMSDRPQDAICNTTEATSQRVSYWHGTCYALSRAPELRDQILNASERVVEQNTAILSRYDNIRNLLSTHPHLCLLNMSHLAYEHSVVASRAVEVGNIAATMAHVYNVQREEGLLLSEWADIEFLLIHGGIEALFQGVRPTIRERGRFAARLLHACGIREADFNTHFDGIKHGFFERRKLGITPMQRPLNELLFNRAMQTFERTKNYELGSTDAELIVSATVVPDLLNLPRKQTHLEGVHIKNRTALWKFKDKGPELPPIELLAVIRRGLEDENQIYQFGHFEFEKVCSVLVQALVVAWQEEGYSGSSRVTSLETKLDSGGRGMTEATVLDTARQIAYQILESGKSYHQSASKEMYIRGLQAAANVFEKWLALNGSVGIKGTQRPAPPKHVSTLKPDVYNNLRRVAEKHGILDDVFEAEQIEGLEWLKPTITLENMIQNLRANHRDRKKTSKPLEQSTKTDEAADVGEIEDAGQT</sequence>
<comment type="caution">
    <text evidence="3">The sequence shown here is derived from an EMBL/GenBank/DDBJ whole genome shotgun (WGS) entry which is preliminary data.</text>
</comment>
<feature type="domain" description="DUF6604" evidence="2">
    <location>
        <begin position="14"/>
        <end position="290"/>
    </location>
</feature>
<evidence type="ECO:0000313" key="3">
    <source>
        <dbReference type="EMBL" id="KAK5080789.1"/>
    </source>
</evidence>
<feature type="region of interest" description="Disordered" evidence="1">
    <location>
        <begin position="876"/>
        <end position="907"/>
    </location>
</feature>
<evidence type="ECO:0000313" key="4">
    <source>
        <dbReference type="Proteomes" id="UP001345013"/>
    </source>
</evidence>
<name>A0ABR0K0F1_9EURO</name>
<dbReference type="EMBL" id="JAVRRG010000145">
    <property type="protein sequence ID" value="KAK5080789.1"/>
    <property type="molecule type" value="Genomic_DNA"/>
</dbReference>
<reference evidence="3 4" key="1">
    <citation type="submission" date="2023-08" db="EMBL/GenBank/DDBJ databases">
        <title>Black Yeasts Isolated from many extreme environments.</title>
        <authorList>
            <person name="Coleine C."/>
            <person name="Stajich J.E."/>
            <person name="Selbmann L."/>
        </authorList>
    </citation>
    <scope>NUCLEOTIDE SEQUENCE [LARGE SCALE GENOMIC DNA]</scope>
    <source>
        <strain evidence="3 4">CCFEE 5885</strain>
    </source>
</reference>
<dbReference type="PANTHER" id="PTHR38795">
    <property type="entry name" value="DUF6604 DOMAIN-CONTAINING PROTEIN"/>
    <property type="match status" value="1"/>
</dbReference>
<dbReference type="Pfam" id="PF20253">
    <property type="entry name" value="DUF6604"/>
    <property type="match status" value="1"/>
</dbReference>
<feature type="compositionally biased region" description="Acidic residues" evidence="1">
    <location>
        <begin position="895"/>
        <end position="907"/>
    </location>
</feature>
<protein>
    <recommendedName>
        <fullName evidence="2">DUF6604 domain-containing protein</fullName>
    </recommendedName>
</protein>
<proteinExistence type="predicted"/>